<evidence type="ECO:0000256" key="3">
    <source>
        <dbReference type="ARBA" id="ARBA00023136"/>
    </source>
</evidence>
<sequence>MMQGWRTALIAAINLKGYNIRDGEYSIDCQLHFFKIMQECLFFSSLQDIAGIKAHLEKLNSQLQIEINDVRIVGIWGISGDGKTTIAKDIFDTLCYQFEASCFLTDVKEKKDDYVKNKYDGQCMIQSRLCSKKVLIVLDGIDHSHHLEYLAGDLGWFGDGIRVILTTRNRHLIEKDEAIYERFNKFSLELVNHAKGHPLALKWRSTLHRIKKNSTSKIVDKLKISYDGLEPEEQKIFLDMACFF</sequence>
<dbReference type="Pfam" id="PF00931">
    <property type="entry name" value="NB-ARC"/>
    <property type="match status" value="1"/>
</dbReference>
<dbReference type="InterPro" id="IPR002182">
    <property type="entry name" value="NB-ARC"/>
</dbReference>
<comment type="subcellular location">
    <subcellularLocation>
        <location evidence="1">Membrane</location>
        <topology evidence="1">Peripheral membrane protein</topology>
    </subcellularLocation>
</comment>
<dbReference type="PANTHER" id="PTHR11017:SF393">
    <property type="entry name" value="ADP-RIBOSYL CYCLASE_CYCLIC ADP-RIBOSE HYDROLASE"/>
    <property type="match status" value="1"/>
</dbReference>
<dbReference type="Proteomes" id="UP000824120">
    <property type="component" value="Chromosome 5"/>
</dbReference>
<dbReference type="AlphaFoldDB" id="A0A9J5Z2B5"/>
<evidence type="ECO:0000256" key="1">
    <source>
        <dbReference type="ARBA" id="ARBA00004170"/>
    </source>
</evidence>
<keyword evidence="2" id="KW-0175">Coiled coil</keyword>
<dbReference type="InterPro" id="IPR027417">
    <property type="entry name" value="P-loop_NTPase"/>
</dbReference>
<protein>
    <recommendedName>
        <fullName evidence="4">NB-ARC domain-containing protein</fullName>
    </recommendedName>
</protein>
<reference evidence="5 6" key="1">
    <citation type="submission" date="2020-09" db="EMBL/GenBank/DDBJ databases">
        <title>De no assembly of potato wild relative species, Solanum commersonii.</title>
        <authorList>
            <person name="Cho K."/>
        </authorList>
    </citation>
    <scope>NUCLEOTIDE SEQUENCE [LARGE SCALE GENOMIC DNA]</scope>
    <source>
        <strain evidence="5">LZ3.2</strain>
        <tissue evidence="5">Leaf</tissue>
    </source>
</reference>
<dbReference type="EMBL" id="JACXVP010000005">
    <property type="protein sequence ID" value="KAG5606818.1"/>
    <property type="molecule type" value="Genomic_DNA"/>
</dbReference>
<proteinExistence type="predicted"/>
<keyword evidence="3" id="KW-0472">Membrane</keyword>
<organism evidence="5 6">
    <name type="scientific">Solanum commersonii</name>
    <name type="common">Commerson's wild potato</name>
    <name type="synonym">Commerson's nightshade</name>
    <dbReference type="NCBI Taxonomy" id="4109"/>
    <lineage>
        <taxon>Eukaryota</taxon>
        <taxon>Viridiplantae</taxon>
        <taxon>Streptophyta</taxon>
        <taxon>Embryophyta</taxon>
        <taxon>Tracheophyta</taxon>
        <taxon>Spermatophyta</taxon>
        <taxon>Magnoliopsida</taxon>
        <taxon>eudicotyledons</taxon>
        <taxon>Gunneridae</taxon>
        <taxon>Pentapetalae</taxon>
        <taxon>asterids</taxon>
        <taxon>lamiids</taxon>
        <taxon>Solanales</taxon>
        <taxon>Solanaceae</taxon>
        <taxon>Solanoideae</taxon>
        <taxon>Solaneae</taxon>
        <taxon>Solanum</taxon>
    </lineage>
</organism>
<comment type="caution">
    <text evidence="5">The sequence shown here is derived from an EMBL/GenBank/DDBJ whole genome shotgun (WGS) entry which is preliminary data.</text>
</comment>
<dbReference type="InterPro" id="IPR044974">
    <property type="entry name" value="Disease_R_plants"/>
</dbReference>
<dbReference type="PANTHER" id="PTHR11017">
    <property type="entry name" value="LEUCINE-RICH REPEAT-CONTAINING PROTEIN"/>
    <property type="match status" value="1"/>
</dbReference>
<dbReference type="GO" id="GO:0005524">
    <property type="term" value="F:ATP binding"/>
    <property type="evidence" value="ECO:0007669"/>
    <property type="project" value="UniProtKB-KW"/>
</dbReference>
<keyword evidence="6" id="KW-1185">Reference proteome</keyword>
<evidence type="ECO:0000313" key="6">
    <source>
        <dbReference type="Proteomes" id="UP000824120"/>
    </source>
</evidence>
<dbReference type="SUPFAM" id="SSF52540">
    <property type="entry name" value="P-loop containing nucleoside triphosphate hydrolases"/>
    <property type="match status" value="1"/>
</dbReference>
<evidence type="ECO:0000256" key="2">
    <source>
        <dbReference type="ARBA" id="ARBA00023054"/>
    </source>
</evidence>
<gene>
    <name evidence="5" type="ORF">H5410_028310</name>
</gene>
<feature type="domain" description="NB-ARC" evidence="4">
    <location>
        <begin position="107"/>
        <end position="185"/>
    </location>
</feature>
<dbReference type="OrthoDB" id="1306028at2759"/>
<evidence type="ECO:0000313" key="5">
    <source>
        <dbReference type="EMBL" id="KAG5606818.1"/>
    </source>
</evidence>
<evidence type="ECO:0000259" key="4">
    <source>
        <dbReference type="Pfam" id="PF00931"/>
    </source>
</evidence>
<dbReference type="GO" id="GO:0006952">
    <property type="term" value="P:defense response"/>
    <property type="evidence" value="ECO:0007669"/>
    <property type="project" value="InterPro"/>
</dbReference>
<name>A0A9J5Z2B5_SOLCO</name>
<dbReference type="Gene3D" id="3.40.50.300">
    <property type="entry name" value="P-loop containing nucleotide triphosphate hydrolases"/>
    <property type="match status" value="1"/>
</dbReference>
<accession>A0A9J5Z2B5</accession>